<dbReference type="Proteomes" id="UP000294003">
    <property type="component" value="Unassembled WGS sequence"/>
</dbReference>
<dbReference type="EMBL" id="QJNS01000011">
    <property type="protein sequence ID" value="RYO94320.1"/>
    <property type="molecule type" value="Genomic_DNA"/>
</dbReference>
<dbReference type="PANTHER" id="PTHR33112:SF1">
    <property type="entry name" value="HETEROKARYON INCOMPATIBILITY DOMAIN-CONTAINING PROTEIN"/>
    <property type="match status" value="1"/>
</dbReference>
<accession>A0ABY0HKY7</accession>
<organism evidence="2 3">
    <name type="scientific">Monosporascus cannonballus</name>
    <dbReference type="NCBI Taxonomy" id="155416"/>
    <lineage>
        <taxon>Eukaryota</taxon>
        <taxon>Fungi</taxon>
        <taxon>Dikarya</taxon>
        <taxon>Ascomycota</taxon>
        <taxon>Pezizomycotina</taxon>
        <taxon>Sordariomycetes</taxon>
        <taxon>Xylariomycetidae</taxon>
        <taxon>Xylariales</taxon>
        <taxon>Xylariales incertae sedis</taxon>
        <taxon>Monosporascus</taxon>
    </lineage>
</organism>
<proteinExistence type="predicted"/>
<name>A0ABY0HKY7_9PEZI</name>
<evidence type="ECO:0000313" key="2">
    <source>
        <dbReference type="EMBL" id="RYO94320.1"/>
    </source>
</evidence>
<keyword evidence="3" id="KW-1185">Reference proteome</keyword>
<dbReference type="PANTHER" id="PTHR33112">
    <property type="entry name" value="DOMAIN PROTEIN, PUTATIVE-RELATED"/>
    <property type="match status" value="1"/>
</dbReference>
<comment type="caution">
    <text evidence="2">The sequence shown here is derived from an EMBL/GenBank/DDBJ whole genome shotgun (WGS) entry which is preliminary data.</text>
</comment>
<reference evidence="2 3" key="1">
    <citation type="submission" date="2018-06" db="EMBL/GenBank/DDBJ databases">
        <title>Complete Genomes of Monosporascus.</title>
        <authorList>
            <person name="Robinson A.J."/>
            <person name="Natvig D.O."/>
        </authorList>
    </citation>
    <scope>NUCLEOTIDE SEQUENCE [LARGE SCALE GENOMIC DNA]</scope>
    <source>
        <strain evidence="2 3">CBS 609.92</strain>
    </source>
</reference>
<gene>
    <name evidence="2" type="ORF">DL762_000644</name>
</gene>
<feature type="domain" description="Heterokaryon incompatibility" evidence="1">
    <location>
        <begin position="1"/>
        <end position="69"/>
    </location>
</feature>
<protein>
    <recommendedName>
        <fullName evidence="1">Heterokaryon incompatibility domain-containing protein</fullName>
    </recommendedName>
</protein>
<evidence type="ECO:0000313" key="3">
    <source>
        <dbReference type="Proteomes" id="UP000294003"/>
    </source>
</evidence>
<dbReference type="Pfam" id="PF06985">
    <property type="entry name" value="HET"/>
    <property type="match status" value="1"/>
</dbReference>
<dbReference type="InterPro" id="IPR010730">
    <property type="entry name" value="HET"/>
</dbReference>
<sequence length="450" mass="50581">MHEIYANARLTIVAATGSSAHAPLLDIDPNILSNLYHPIGSHRFCLDRPEFQHVVNFTTWFTRGWTLQELICSARLLYFMPERTYYSCSTGSWSEDFPLDPAMPAEIYEQYFRDDDPKGISFSGKEDASDCYTTMVEKLSIRHFTKNEDVLKALSGMYSMFVLNKLGSAASGIPINFLEASLMWQPAGRLKRRIVSSPNPPYPTWSWAGWTGPVTYPFYRIENLDLQPVVQWYLYMGISNDATGQYAFADVADLVAKPIVSAKRTCWSLQPPELLSPLAFGKRTFSKLDLPKQLVSSATAILDNTVLLCHTRTYTIPIERILGPELPTRAGLCYFSAIDSESNTIGEFKLETGTLHTLIGTEEPAEAEVLPIADLDFSSRSLKDLLWMSQHSRIGQFSEAFMEVAEKDPNISIALWIHRQDGISRRVALGYITNSSLSRSAGRDEWVILG</sequence>
<evidence type="ECO:0000259" key="1">
    <source>
        <dbReference type="Pfam" id="PF06985"/>
    </source>
</evidence>